<sequence>MRRPRFRRTSSRYSTPEHMMPIPQSPTQMSFRERDTGFPESFCGSRNTTRPHPEANLNPGACITEDDVNPARALIRHRMTFMAQQESHSRASTLDDRGDADEEGALSAFGRLAINSIRAAELRGLDAFLPSSRDGDSAESTDGMSSSDPDSPVHRGKEFDHHHHPKVDPRDAARDPRDGRRRRRGSFISRLMHR</sequence>
<dbReference type="EMBL" id="MU854332">
    <property type="protein sequence ID" value="KAK4043084.1"/>
    <property type="molecule type" value="Genomic_DNA"/>
</dbReference>
<proteinExistence type="predicted"/>
<gene>
    <name evidence="2" type="ORF">C8A01DRAFT_44007</name>
</gene>
<comment type="caution">
    <text evidence="2">The sequence shown here is derived from an EMBL/GenBank/DDBJ whole genome shotgun (WGS) entry which is preliminary data.</text>
</comment>
<feature type="region of interest" description="Disordered" evidence="1">
    <location>
        <begin position="130"/>
        <end position="194"/>
    </location>
</feature>
<evidence type="ECO:0000313" key="3">
    <source>
        <dbReference type="Proteomes" id="UP001303115"/>
    </source>
</evidence>
<feature type="compositionally biased region" description="Basic and acidic residues" evidence="1">
    <location>
        <begin position="151"/>
        <end position="178"/>
    </location>
</feature>
<dbReference type="Proteomes" id="UP001303115">
    <property type="component" value="Unassembled WGS sequence"/>
</dbReference>
<evidence type="ECO:0000313" key="2">
    <source>
        <dbReference type="EMBL" id="KAK4043084.1"/>
    </source>
</evidence>
<reference evidence="3" key="1">
    <citation type="journal article" date="2023" name="Mol. Phylogenet. Evol.">
        <title>Genome-scale phylogeny and comparative genomics of the fungal order Sordariales.</title>
        <authorList>
            <person name="Hensen N."/>
            <person name="Bonometti L."/>
            <person name="Westerberg I."/>
            <person name="Brannstrom I.O."/>
            <person name="Guillou S."/>
            <person name="Cros-Aarteil S."/>
            <person name="Calhoun S."/>
            <person name="Haridas S."/>
            <person name="Kuo A."/>
            <person name="Mondo S."/>
            <person name="Pangilinan J."/>
            <person name="Riley R."/>
            <person name="LaButti K."/>
            <person name="Andreopoulos B."/>
            <person name="Lipzen A."/>
            <person name="Chen C."/>
            <person name="Yan M."/>
            <person name="Daum C."/>
            <person name="Ng V."/>
            <person name="Clum A."/>
            <person name="Steindorff A."/>
            <person name="Ohm R.A."/>
            <person name="Martin F."/>
            <person name="Silar P."/>
            <person name="Natvig D.O."/>
            <person name="Lalanne C."/>
            <person name="Gautier V."/>
            <person name="Ament-Velasquez S.L."/>
            <person name="Kruys A."/>
            <person name="Hutchinson M.I."/>
            <person name="Powell A.J."/>
            <person name="Barry K."/>
            <person name="Miller A.N."/>
            <person name="Grigoriev I.V."/>
            <person name="Debuchy R."/>
            <person name="Gladieux P."/>
            <person name="Hiltunen Thoren M."/>
            <person name="Johannesson H."/>
        </authorList>
    </citation>
    <scope>NUCLEOTIDE SEQUENCE [LARGE SCALE GENOMIC DNA]</scope>
    <source>
        <strain evidence="3">CBS 284.82</strain>
    </source>
</reference>
<keyword evidence="3" id="KW-1185">Reference proteome</keyword>
<dbReference type="AlphaFoldDB" id="A0AAN6SU11"/>
<feature type="region of interest" description="Disordered" evidence="1">
    <location>
        <begin position="1"/>
        <end position="31"/>
    </location>
</feature>
<organism evidence="2 3">
    <name type="scientific">Parachaetomium inaequale</name>
    <dbReference type="NCBI Taxonomy" id="2588326"/>
    <lineage>
        <taxon>Eukaryota</taxon>
        <taxon>Fungi</taxon>
        <taxon>Dikarya</taxon>
        <taxon>Ascomycota</taxon>
        <taxon>Pezizomycotina</taxon>
        <taxon>Sordariomycetes</taxon>
        <taxon>Sordariomycetidae</taxon>
        <taxon>Sordariales</taxon>
        <taxon>Chaetomiaceae</taxon>
        <taxon>Parachaetomium</taxon>
    </lineage>
</organism>
<feature type="compositionally biased region" description="Polar residues" evidence="1">
    <location>
        <begin position="138"/>
        <end position="149"/>
    </location>
</feature>
<name>A0AAN6SU11_9PEZI</name>
<evidence type="ECO:0000256" key="1">
    <source>
        <dbReference type="SAM" id="MobiDB-lite"/>
    </source>
</evidence>
<feature type="compositionally biased region" description="Basic residues" evidence="1">
    <location>
        <begin position="1"/>
        <end position="10"/>
    </location>
</feature>
<protein>
    <submittedName>
        <fullName evidence="2">Uncharacterized protein</fullName>
    </submittedName>
</protein>
<feature type="compositionally biased region" description="Basic residues" evidence="1">
    <location>
        <begin position="179"/>
        <end position="194"/>
    </location>
</feature>
<accession>A0AAN6SU11</accession>